<dbReference type="InterPro" id="IPR021109">
    <property type="entry name" value="Peptidase_aspartic_dom_sf"/>
</dbReference>
<dbReference type="EMBL" id="AP014963">
    <property type="protein sequence ID" value="BAT01898.1"/>
    <property type="molecule type" value="Genomic_DNA"/>
</dbReference>
<dbReference type="AlphaFoldDB" id="A0A0N7KNK8"/>
<dbReference type="GO" id="GO:0008233">
    <property type="term" value="F:peptidase activity"/>
    <property type="evidence" value="ECO:0007669"/>
    <property type="project" value="UniProtKB-KW"/>
</dbReference>
<dbReference type="PANTHER" id="PTHR47967:SF23">
    <property type="entry name" value="OS04G0448300 PROTEIN"/>
    <property type="match status" value="1"/>
</dbReference>
<organism evidence="5 6">
    <name type="scientific">Oryza sativa subsp. japonica</name>
    <name type="common">Rice</name>
    <dbReference type="NCBI Taxonomy" id="39947"/>
    <lineage>
        <taxon>Eukaryota</taxon>
        <taxon>Viridiplantae</taxon>
        <taxon>Streptophyta</taxon>
        <taxon>Embryophyta</taxon>
        <taxon>Tracheophyta</taxon>
        <taxon>Spermatophyta</taxon>
        <taxon>Magnoliopsida</taxon>
        <taxon>Liliopsida</taxon>
        <taxon>Poales</taxon>
        <taxon>Poaceae</taxon>
        <taxon>BOP clade</taxon>
        <taxon>Oryzoideae</taxon>
        <taxon>Oryzeae</taxon>
        <taxon>Oryzinae</taxon>
        <taxon>Oryza</taxon>
        <taxon>Oryza sativa</taxon>
    </lineage>
</organism>
<dbReference type="PANTHER" id="PTHR47967">
    <property type="entry name" value="OS07G0603500 PROTEIN-RELATED"/>
    <property type="match status" value="1"/>
</dbReference>
<evidence type="ECO:0000259" key="4">
    <source>
        <dbReference type="Pfam" id="PF14543"/>
    </source>
</evidence>
<reference evidence="5 6" key="2">
    <citation type="journal article" date="2013" name="Plant Cell Physiol.">
        <title>Rice Annotation Project Database (RAP-DB): an integrative and interactive database for rice genomics.</title>
        <authorList>
            <person name="Sakai H."/>
            <person name="Lee S.S."/>
            <person name="Tanaka T."/>
            <person name="Numa H."/>
            <person name="Kim J."/>
            <person name="Kawahara Y."/>
            <person name="Wakimoto H."/>
            <person name="Yang C.C."/>
            <person name="Iwamoto M."/>
            <person name="Abe T."/>
            <person name="Yamada Y."/>
            <person name="Muto A."/>
            <person name="Inokuchi H."/>
            <person name="Ikemura T."/>
            <person name="Matsumoto T."/>
            <person name="Sasaki T."/>
            <person name="Itoh T."/>
        </authorList>
    </citation>
    <scope>NUCLEOTIDE SEQUENCE [LARGE SCALE GENOMIC DNA]</scope>
    <source>
        <strain evidence="6">cv. Nipponbare</strain>
    </source>
</reference>
<name>A0A0N7KNK8_ORYSJ</name>
<evidence type="ECO:0000256" key="2">
    <source>
        <dbReference type="ARBA" id="ARBA00022670"/>
    </source>
</evidence>
<proteinExistence type="inferred from homology"/>
<dbReference type="Pfam" id="PF14543">
    <property type="entry name" value="TAXi_N"/>
    <property type="match status" value="1"/>
</dbReference>
<keyword evidence="2" id="KW-0645">Protease</keyword>
<feature type="domain" description="Xylanase inhibitor N-terminal" evidence="4">
    <location>
        <begin position="1"/>
        <end position="71"/>
    </location>
</feature>
<reference evidence="5 6" key="3">
    <citation type="journal article" date="2013" name="Rice">
        <title>Improvement of the Oryza sativa Nipponbare reference genome using next generation sequence and optical map data.</title>
        <authorList>
            <person name="Kawahara Y."/>
            <person name="de la Bastide M."/>
            <person name="Hamilton J.P."/>
            <person name="Kanamori H."/>
            <person name="McCombie W.R."/>
            <person name="Ouyang S."/>
            <person name="Schwartz D.C."/>
            <person name="Tanaka T."/>
            <person name="Wu J."/>
            <person name="Zhou S."/>
            <person name="Childs K.L."/>
            <person name="Davidson R.M."/>
            <person name="Lin H."/>
            <person name="Quesada-Ocampo L."/>
            <person name="Vaillancourt B."/>
            <person name="Sakai H."/>
            <person name="Lee S.S."/>
            <person name="Kim J."/>
            <person name="Numa H."/>
            <person name="Itoh T."/>
            <person name="Buell C.R."/>
            <person name="Matsumoto T."/>
        </authorList>
    </citation>
    <scope>NUCLEOTIDE SEQUENCE [LARGE SCALE GENOMIC DNA]</scope>
    <source>
        <strain evidence="6">cv. Nipponbare</strain>
    </source>
</reference>
<dbReference type="Gene3D" id="2.40.70.10">
    <property type="entry name" value="Acid Proteases"/>
    <property type="match status" value="1"/>
</dbReference>
<dbReference type="STRING" id="39947.A0A0N7KNK8"/>
<dbReference type="InterPro" id="IPR032861">
    <property type="entry name" value="TAXi_N"/>
</dbReference>
<comment type="similarity">
    <text evidence="1">Belongs to the peptidase A1 family.</text>
</comment>
<evidence type="ECO:0000256" key="3">
    <source>
        <dbReference type="ARBA" id="ARBA00022801"/>
    </source>
</evidence>
<dbReference type="InterPro" id="IPR051708">
    <property type="entry name" value="Plant_Aspart_Prot_A1"/>
</dbReference>
<evidence type="ECO:0000313" key="5">
    <source>
        <dbReference type="EMBL" id="BAT01898.1"/>
    </source>
</evidence>
<sequence>MELAVGTPPVTVQALFGISDLCWVECTPCSGCNNNAAPPAGARLYDRANSSSFSPLACASQACKVLPDRAGPHDVQRHRVRVPVRVRRHRHRPQLRQRDTGHRDHQVRQQRCSYRAELHFRVHQHGLPQ</sequence>
<dbReference type="PaxDb" id="39947-A0A0N7KNK8"/>
<dbReference type="InParanoid" id="A0A0N7KNK8"/>
<reference evidence="6" key="1">
    <citation type="journal article" date="2005" name="Nature">
        <title>The map-based sequence of the rice genome.</title>
        <authorList>
            <consortium name="International rice genome sequencing project (IRGSP)"/>
            <person name="Matsumoto T."/>
            <person name="Wu J."/>
            <person name="Kanamori H."/>
            <person name="Katayose Y."/>
            <person name="Fujisawa M."/>
            <person name="Namiki N."/>
            <person name="Mizuno H."/>
            <person name="Yamamoto K."/>
            <person name="Antonio B.A."/>
            <person name="Baba T."/>
            <person name="Sakata K."/>
            <person name="Nagamura Y."/>
            <person name="Aoki H."/>
            <person name="Arikawa K."/>
            <person name="Arita K."/>
            <person name="Bito T."/>
            <person name="Chiden Y."/>
            <person name="Fujitsuka N."/>
            <person name="Fukunaka R."/>
            <person name="Hamada M."/>
            <person name="Harada C."/>
            <person name="Hayashi A."/>
            <person name="Hijishita S."/>
            <person name="Honda M."/>
            <person name="Hosokawa S."/>
            <person name="Ichikawa Y."/>
            <person name="Idonuma A."/>
            <person name="Iijima M."/>
            <person name="Ikeda M."/>
            <person name="Ikeno M."/>
            <person name="Ito K."/>
            <person name="Ito S."/>
            <person name="Ito T."/>
            <person name="Ito Y."/>
            <person name="Ito Y."/>
            <person name="Iwabuchi A."/>
            <person name="Kamiya K."/>
            <person name="Karasawa W."/>
            <person name="Kurita K."/>
            <person name="Katagiri S."/>
            <person name="Kikuta A."/>
            <person name="Kobayashi H."/>
            <person name="Kobayashi N."/>
            <person name="Machita K."/>
            <person name="Maehara T."/>
            <person name="Masukawa M."/>
            <person name="Mizubayashi T."/>
            <person name="Mukai Y."/>
            <person name="Nagasaki H."/>
            <person name="Nagata Y."/>
            <person name="Naito S."/>
            <person name="Nakashima M."/>
            <person name="Nakama Y."/>
            <person name="Nakamichi Y."/>
            <person name="Nakamura M."/>
            <person name="Meguro A."/>
            <person name="Negishi M."/>
            <person name="Ohta I."/>
            <person name="Ohta T."/>
            <person name="Okamoto M."/>
            <person name="Ono N."/>
            <person name="Saji S."/>
            <person name="Sakaguchi M."/>
            <person name="Sakai K."/>
            <person name="Shibata M."/>
            <person name="Shimokawa T."/>
            <person name="Song J."/>
            <person name="Takazaki Y."/>
            <person name="Terasawa K."/>
            <person name="Tsugane M."/>
            <person name="Tsuji K."/>
            <person name="Ueda S."/>
            <person name="Waki K."/>
            <person name="Yamagata H."/>
            <person name="Yamamoto M."/>
            <person name="Yamamoto S."/>
            <person name="Yamane H."/>
            <person name="Yoshiki S."/>
            <person name="Yoshihara R."/>
            <person name="Yukawa K."/>
            <person name="Zhong H."/>
            <person name="Yano M."/>
            <person name="Yuan Q."/>
            <person name="Ouyang S."/>
            <person name="Liu J."/>
            <person name="Jones K.M."/>
            <person name="Gansberger K."/>
            <person name="Moffat K."/>
            <person name="Hill J."/>
            <person name="Bera J."/>
            <person name="Fadrosh D."/>
            <person name="Jin S."/>
            <person name="Johri S."/>
            <person name="Kim M."/>
            <person name="Overton L."/>
            <person name="Reardon M."/>
            <person name="Tsitrin T."/>
            <person name="Vuong H."/>
            <person name="Weaver B."/>
            <person name="Ciecko A."/>
            <person name="Tallon L."/>
            <person name="Jackson J."/>
            <person name="Pai G."/>
            <person name="Aken S.V."/>
            <person name="Utterback T."/>
            <person name="Reidmuller S."/>
            <person name="Feldblyum T."/>
            <person name="Hsiao J."/>
            <person name="Zismann V."/>
            <person name="Iobst S."/>
            <person name="de Vazeille A.R."/>
            <person name="Buell C.R."/>
            <person name="Ying K."/>
            <person name="Li Y."/>
            <person name="Lu T."/>
            <person name="Huang Y."/>
            <person name="Zhao Q."/>
            <person name="Feng Q."/>
            <person name="Zhang L."/>
            <person name="Zhu J."/>
            <person name="Weng Q."/>
            <person name="Mu J."/>
            <person name="Lu Y."/>
            <person name="Fan D."/>
            <person name="Liu Y."/>
            <person name="Guan J."/>
            <person name="Zhang Y."/>
            <person name="Yu S."/>
            <person name="Liu X."/>
            <person name="Zhang Y."/>
            <person name="Hong G."/>
            <person name="Han B."/>
            <person name="Choisne N."/>
            <person name="Demange N."/>
            <person name="Orjeda G."/>
            <person name="Samain S."/>
            <person name="Cattolico L."/>
            <person name="Pelletier E."/>
            <person name="Couloux A."/>
            <person name="Segurens B."/>
            <person name="Wincker P."/>
            <person name="D'Hont A."/>
            <person name="Scarpelli C."/>
            <person name="Weissenbach J."/>
            <person name="Salanoubat M."/>
            <person name="Quetier F."/>
            <person name="Yu Y."/>
            <person name="Kim H.R."/>
            <person name="Rambo T."/>
            <person name="Currie J."/>
            <person name="Collura K."/>
            <person name="Luo M."/>
            <person name="Yang T."/>
            <person name="Ammiraju J.S.S."/>
            <person name="Engler F."/>
            <person name="Soderlund C."/>
            <person name="Wing R.A."/>
            <person name="Palmer L.E."/>
            <person name="de la Bastide M."/>
            <person name="Spiegel L."/>
            <person name="Nascimento L."/>
            <person name="Zutavern T."/>
            <person name="O'Shaughnessy A."/>
            <person name="Dike S."/>
            <person name="Dedhia N."/>
            <person name="Preston R."/>
            <person name="Balija V."/>
            <person name="McCombie W.R."/>
            <person name="Chow T."/>
            <person name="Chen H."/>
            <person name="Chung M."/>
            <person name="Chen C."/>
            <person name="Shaw J."/>
            <person name="Wu H."/>
            <person name="Hsiao K."/>
            <person name="Chao Y."/>
            <person name="Chu M."/>
            <person name="Cheng C."/>
            <person name="Hour A."/>
            <person name="Lee P."/>
            <person name="Lin S."/>
            <person name="Lin Y."/>
            <person name="Liou J."/>
            <person name="Liu S."/>
            <person name="Hsing Y."/>
            <person name="Raghuvanshi S."/>
            <person name="Mohanty A."/>
            <person name="Bharti A.K."/>
            <person name="Gaur A."/>
            <person name="Gupta V."/>
            <person name="Kumar D."/>
            <person name="Ravi V."/>
            <person name="Vij S."/>
            <person name="Kapur A."/>
            <person name="Khurana P."/>
            <person name="Khurana P."/>
            <person name="Khurana J.P."/>
            <person name="Tyagi A.K."/>
            <person name="Gaikwad K."/>
            <person name="Singh A."/>
            <person name="Dalal V."/>
            <person name="Srivastava S."/>
            <person name="Dixit A."/>
            <person name="Pal A.K."/>
            <person name="Ghazi I.A."/>
            <person name="Yadav M."/>
            <person name="Pandit A."/>
            <person name="Bhargava A."/>
            <person name="Sureshbabu K."/>
            <person name="Batra K."/>
            <person name="Sharma T.R."/>
            <person name="Mohapatra T."/>
            <person name="Singh N.K."/>
            <person name="Messing J."/>
            <person name="Nelson A.B."/>
            <person name="Fuks G."/>
            <person name="Kavchok S."/>
            <person name="Keizer G."/>
            <person name="Linton E."/>
            <person name="Llaca V."/>
            <person name="Song R."/>
            <person name="Tanyolac B."/>
            <person name="Young S."/>
            <person name="Ho-Il K."/>
            <person name="Hahn J.H."/>
            <person name="Sangsakoo G."/>
            <person name="Vanavichit A."/>
            <person name="de Mattos Luiz.A.T."/>
            <person name="Zimmer P.D."/>
            <person name="Malone G."/>
            <person name="Dellagostin O."/>
            <person name="de Oliveira A.C."/>
            <person name="Bevan M."/>
            <person name="Bancroft I."/>
            <person name="Minx P."/>
            <person name="Cordum H."/>
            <person name="Wilson R."/>
            <person name="Cheng Z."/>
            <person name="Jin W."/>
            <person name="Jiang J."/>
            <person name="Leong S.A."/>
            <person name="Iwama H."/>
            <person name="Gojobori T."/>
            <person name="Itoh T."/>
            <person name="Niimura Y."/>
            <person name="Fujii Y."/>
            <person name="Habara T."/>
            <person name="Sakai H."/>
            <person name="Sato Y."/>
            <person name="Wilson G."/>
            <person name="Kumar K."/>
            <person name="McCouch S."/>
            <person name="Juretic N."/>
            <person name="Hoen D."/>
            <person name="Wright S."/>
            <person name="Bruskiewich R."/>
            <person name="Bureau T."/>
            <person name="Miyao A."/>
            <person name="Hirochika H."/>
            <person name="Nishikawa T."/>
            <person name="Kadowaki K."/>
            <person name="Sugiura M."/>
            <person name="Burr B."/>
            <person name="Sasaki T."/>
        </authorList>
    </citation>
    <scope>NUCLEOTIDE SEQUENCE [LARGE SCALE GENOMIC DNA]</scope>
    <source>
        <strain evidence="6">cv. Nipponbare</strain>
    </source>
</reference>
<evidence type="ECO:0000256" key="1">
    <source>
        <dbReference type="ARBA" id="ARBA00007447"/>
    </source>
</evidence>
<accession>A0A0N7KNK8</accession>
<gene>
    <name evidence="5" type="ordered locus">Os07g0533400</name>
    <name evidence="5" type="ORF">OSNPB_070533400</name>
</gene>
<keyword evidence="6" id="KW-1185">Reference proteome</keyword>
<dbReference type="SUPFAM" id="SSF50630">
    <property type="entry name" value="Acid proteases"/>
    <property type="match status" value="1"/>
</dbReference>
<evidence type="ECO:0000313" key="6">
    <source>
        <dbReference type="Proteomes" id="UP000059680"/>
    </source>
</evidence>
<keyword evidence="3" id="KW-0378">Hydrolase</keyword>
<dbReference type="Proteomes" id="UP000059680">
    <property type="component" value="Chromosome 7"/>
</dbReference>
<dbReference type="GO" id="GO:0006508">
    <property type="term" value="P:proteolysis"/>
    <property type="evidence" value="ECO:0007669"/>
    <property type="project" value="UniProtKB-KW"/>
</dbReference>
<protein>
    <submittedName>
        <fullName evidence="5">Os07g0533400 protein</fullName>
    </submittedName>
</protein>